<name>A0A367L2L1_9HYPO</name>
<dbReference type="Proteomes" id="UP000253664">
    <property type="component" value="Unassembled WGS sequence"/>
</dbReference>
<evidence type="ECO:0000256" key="1">
    <source>
        <dbReference type="SAM" id="MobiDB-lite"/>
    </source>
</evidence>
<feature type="transmembrane region" description="Helical" evidence="2">
    <location>
        <begin position="20"/>
        <end position="41"/>
    </location>
</feature>
<keyword evidence="2" id="KW-1133">Transmembrane helix</keyword>
<feature type="region of interest" description="Disordered" evidence="1">
    <location>
        <begin position="147"/>
        <end position="168"/>
    </location>
</feature>
<keyword evidence="2" id="KW-0472">Membrane</keyword>
<evidence type="ECO:0000313" key="3">
    <source>
        <dbReference type="EMBL" id="RCI08648.1"/>
    </source>
</evidence>
<evidence type="ECO:0000256" key="2">
    <source>
        <dbReference type="SAM" id="Phobius"/>
    </source>
</evidence>
<gene>
    <name evidence="3" type="ORF">L249_4796</name>
</gene>
<accession>A0A367L2L1</accession>
<comment type="caution">
    <text evidence="3">The sequence shown here is derived from an EMBL/GenBank/DDBJ whole genome shotgun (WGS) entry which is preliminary data.</text>
</comment>
<feature type="region of interest" description="Disordered" evidence="1">
    <location>
        <begin position="183"/>
        <end position="225"/>
    </location>
</feature>
<protein>
    <submittedName>
        <fullName evidence="3">Uncharacterized protein</fullName>
    </submittedName>
</protein>
<reference evidence="3 4" key="1">
    <citation type="journal article" date="2015" name="BMC Genomics">
        <title>Insights from the genome of Ophiocordyceps polyrhachis-furcata to pathogenicity and host specificity in insect fungi.</title>
        <authorList>
            <person name="Wichadakul D."/>
            <person name="Kobmoo N."/>
            <person name="Ingsriswang S."/>
            <person name="Tangphatsornruang S."/>
            <person name="Chantasingh D."/>
            <person name="Luangsa-ard J.J."/>
            <person name="Eurwilaichitr L."/>
        </authorList>
    </citation>
    <scope>NUCLEOTIDE SEQUENCE [LARGE SCALE GENOMIC DNA]</scope>
    <source>
        <strain evidence="3 4">BCC 54312</strain>
    </source>
</reference>
<proteinExistence type="predicted"/>
<keyword evidence="4" id="KW-1185">Reference proteome</keyword>
<keyword evidence="2" id="KW-0812">Transmembrane</keyword>
<sequence length="237" mass="26359">MPPRIQVRDVETPLPPGTIVGIVIGVVLIFALAALLFIIYYRREASMDELDDSSVATTTGECRERGVMRGDSQLFGSSGDYYDLVNRHVVVQAPLNPDNAMPTHPAYIPTSSWPVIRPPPEPPSSVPVRSNRPDSYAVQAYLAAAQESARMAPPPAAVRTGTERRTSRSFALPLASLPRIAVPRKQTRAETEPHERLRHHSPPVTEWRSSSRQRNHHDDDNFFEVPLRSGKSTLYGY</sequence>
<dbReference type="OrthoDB" id="5426678at2759"/>
<dbReference type="AlphaFoldDB" id="A0A367L2L1"/>
<evidence type="ECO:0000313" key="4">
    <source>
        <dbReference type="Proteomes" id="UP000253664"/>
    </source>
</evidence>
<dbReference type="EMBL" id="LKCN02000018">
    <property type="protein sequence ID" value="RCI08648.1"/>
    <property type="molecule type" value="Genomic_DNA"/>
</dbReference>
<dbReference type="CDD" id="cd12087">
    <property type="entry name" value="TM_EGFR-like"/>
    <property type="match status" value="1"/>
</dbReference>
<organism evidence="3 4">
    <name type="scientific">Ophiocordyceps polyrhachis-furcata BCC 54312</name>
    <dbReference type="NCBI Taxonomy" id="1330021"/>
    <lineage>
        <taxon>Eukaryota</taxon>
        <taxon>Fungi</taxon>
        <taxon>Dikarya</taxon>
        <taxon>Ascomycota</taxon>
        <taxon>Pezizomycotina</taxon>
        <taxon>Sordariomycetes</taxon>
        <taxon>Hypocreomycetidae</taxon>
        <taxon>Hypocreales</taxon>
        <taxon>Ophiocordycipitaceae</taxon>
        <taxon>Ophiocordyceps</taxon>
    </lineage>
</organism>